<dbReference type="STRING" id="1173027.Mic7113_2604"/>
<reference evidence="1 2" key="1">
    <citation type="submission" date="2012-06" db="EMBL/GenBank/DDBJ databases">
        <title>Finished chromosome of genome of Microcoleus sp. PCC 7113.</title>
        <authorList>
            <consortium name="US DOE Joint Genome Institute"/>
            <person name="Gugger M."/>
            <person name="Coursin T."/>
            <person name="Rippka R."/>
            <person name="Tandeau De Marsac N."/>
            <person name="Huntemann M."/>
            <person name="Wei C.-L."/>
            <person name="Han J."/>
            <person name="Detter J.C."/>
            <person name="Han C."/>
            <person name="Tapia R."/>
            <person name="Chen A."/>
            <person name="Kyrpides N."/>
            <person name="Mavromatis K."/>
            <person name="Markowitz V."/>
            <person name="Szeto E."/>
            <person name="Ivanova N."/>
            <person name="Pagani I."/>
            <person name="Pati A."/>
            <person name="Goodwin L."/>
            <person name="Nordberg H.P."/>
            <person name="Cantor M.N."/>
            <person name="Hua S.X."/>
            <person name="Woyke T."/>
            <person name="Kerfeld C.A."/>
        </authorList>
    </citation>
    <scope>NUCLEOTIDE SEQUENCE [LARGE SCALE GENOMIC DNA]</scope>
    <source>
        <strain evidence="1 2">PCC 7113</strain>
    </source>
</reference>
<dbReference type="RefSeq" id="WP_015182545.1">
    <property type="nucleotide sequence ID" value="NC_019738.1"/>
</dbReference>
<dbReference type="KEGG" id="mic:Mic7113_2604"/>
<dbReference type="AlphaFoldDB" id="K9WF16"/>
<protein>
    <recommendedName>
        <fullName evidence="3">HNH endonuclease</fullName>
    </recommendedName>
</protein>
<gene>
    <name evidence="1" type="ORF">Mic7113_2604</name>
</gene>
<dbReference type="HOGENOM" id="CLU_1561173_0_0_3"/>
<evidence type="ECO:0000313" key="2">
    <source>
        <dbReference type="Proteomes" id="UP000010471"/>
    </source>
</evidence>
<organism evidence="1 2">
    <name type="scientific">Allocoleopsis franciscana PCC 7113</name>
    <dbReference type="NCBI Taxonomy" id="1173027"/>
    <lineage>
        <taxon>Bacteria</taxon>
        <taxon>Bacillati</taxon>
        <taxon>Cyanobacteriota</taxon>
        <taxon>Cyanophyceae</taxon>
        <taxon>Coleofasciculales</taxon>
        <taxon>Coleofasciculaceae</taxon>
        <taxon>Allocoleopsis</taxon>
        <taxon>Allocoleopsis franciscana</taxon>
    </lineage>
</organism>
<accession>K9WF16</accession>
<dbReference type="Proteomes" id="UP000010471">
    <property type="component" value="Chromosome"/>
</dbReference>
<dbReference type="CDD" id="cd00085">
    <property type="entry name" value="HNHc"/>
    <property type="match status" value="1"/>
</dbReference>
<dbReference type="OrthoDB" id="581710at2"/>
<keyword evidence="2" id="KW-1185">Reference proteome</keyword>
<dbReference type="InterPro" id="IPR003615">
    <property type="entry name" value="HNH_nuc"/>
</dbReference>
<dbReference type="eggNOG" id="COG1403">
    <property type="taxonomic scope" value="Bacteria"/>
</dbReference>
<name>K9WF16_9CYAN</name>
<evidence type="ECO:0000313" key="1">
    <source>
        <dbReference type="EMBL" id="AFZ18396.1"/>
    </source>
</evidence>
<dbReference type="EMBL" id="CP003630">
    <property type="protein sequence ID" value="AFZ18396.1"/>
    <property type="molecule type" value="Genomic_DNA"/>
</dbReference>
<proteinExistence type="predicted"/>
<sequence length="171" mass="18923">MGNRKPIPPQVEINILLASARRCALCFGFEGDFTRKKGQIAHIDQDSSNPDEANLVYLCFEHHDEYDSSTSQSKGITQSELREYKKSLLAAISRGEHTRSDEPVQGIGTVQEFKNDNSGVQVNSGNTAIGHQTVYNQQASEFFDEVKNGVRTTYRRDPVTGALIVVSMSLA</sequence>
<evidence type="ECO:0008006" key="3">
    <source>
        <dbReference type="Google" id="ProtNLM"/>
    </source>
</evidence>